<name>A0A0E9PN33_ANGAN</name>
<reference evidence="1" key="1">
    <citation type="submission" date="2014-11" db="EMBL/GenBank/DDBJ databases">
        <authorList>
            <person name="Amaro Gonzalez C."/>
        </authorList>
    </citation>
    <scope>NUCLEOTIDE SEQUENCE</scope>
</reference>
<dbReference type="EMBL" id="GBXM01102860">
    <property type="protein sequence ID" value="JAH05717.1"/>
    <property type="molecule type" value="Transcribed_RNA"/>
</dbReference>
<evidence type="ECO:0000313" key="1">
    <source>
        <dbReference type="EMBL" id="JAH05717.1"/>
    </source>
</evidence>
<organism evidence="1">
    <name type="scientific">Anguilla anguilla</name>
    <name type="common">European freshwater eel</name>
    <name type="synonym">Muraena anguilla</name>
    <dbReference type="NCBI Taxonomy" id="7936"/>
    <lineage>
        <taxon>Eukaryota</taxon>
        <taxon>Metazoa</taxon>
        <taxon>Chordata</taxon>
        <taxon>Craniata</taxon>
        <taxon>Vertebrata</taxon>
        <taxon>Euteleostomi</taxon>
        <taxon>Actinopterygii</taxon>
        <taxon>Neopterygii</taxon>
        <taxon>Teleostei</taxon>
        <taxon>Anguilliformes</taxon>
        <taxon>Anguillidae</taxon>
        <taxon>Anguilla</taxon>
    </lineage>
</organism>
<sequence>MAAVQVQHCSILYIDELAVLLEQSSAPGLTLNNTDVKFLADDLVLLSLTEQGLQQNLDLLEQDC</sequence>
<proteinExistence type="predicted"/>
<reference evidence="1" key="2">
    <citation type="journal article" date="2015" name="Fish Shellfish Immunol.">
        <title>Early steps in the European eel (Anguilla anguilla)-Vibrio vulnificus interaction in the gills: Role of the RtxA13 toxin.</title>
        <authorList>
            <person name="Callol A."/>
            <person name="Pajuelo D."/>
            <person name="Ebbesson L."/>
            <person name="Teles M."/>
            <person name="MacKenzie S."/>
            <person name="Amaro C."/>
        </authorList>
    </citation>
    <scope>NUCLEOTIDE SEQUENCE</scope>
</reference>
<dbReference type="AlphaFoldDB" id="A0A0E9PN33"/>
<protein>
    <submittedName>
        <fullName evidence="1">Uncharacterized protein</fullName>
    </submittedName>
</protein>
<accession>A0A0E9PN33</accession>